<sequence length="39" mass="4609">MVPPFFLNDTRCSFNYKEYTNGNLDPYAFLSKDFLSCIH</sequence>
<dbReference type="EMBL" id="GGEC01062624">
    <property type="protein sequence ID" value="MBX43108.1"/>
    <property type="molecule type" value="Transcribed_RNA"/>
</dbReference>
<proteinExistence type="predicted"/>
<protein>
    <submittedName>
        <fullName evidence="1">Uncharacterized protein</fullName>
    </submittedName>
</protein>
<name>A0A2P2NKT8_RHIMU</name>
<dbReference type="AlphaFoldDB" id="A0A2P2NKT8"/>
<accession>A0A2P2NKT8</accession>
<organism evidence="1">
    <name type="scientific">Rhizophora mucronata</name>
    <name type="common">Asiatic mangrove</name>
    <dbReference type="NCBI Taxonomy" id="61149"/>
    <lineage>
        <taxon>Eukaryota</taxon>
        <taxon>Viridiplantae</taxon>
        <taxon>Streptophyta</taxon>
        <taxon>Embryophyta</taxon>
        <taxon>Tracheophyta</taxon>
        <taxon>Spermatophyta</taxon>
        <taxon>Magnoliopsida</taxon>
        <taxon>eudicotyledons</taxon>
        <taxon>Gunneridae</taxon>
        <taxon>Pentapetalae</taxon>
        <taxon>rosids</taxon>
        <taxon>fabids</taxon>
        <taxon>Malpighiales</taxon>
        <taxon>Rhizophoraceae</taxon>
        <taxon>Rhizophora</taxon>
    </lineage>
</organism>
<evidence type="ECO:0000313" key="1">
    <source>
        <dbReference type="EMBL" id="MBX43108.1"/>
    </source>
</evidence>
<reference evidence="1" key="1">
    <citation type="submission" date="2018-02" db="EMBL/GenBank/DDBJ databases">
        <title>Rhizophora mucronata_Transcriptome.</title>
        <authorList>
            <person name="Meera S.P."/>
            <person name="Sreeshan A."/>
            <person name="Augustine A."/>
        </authorList>
    </citation>
    <scope>NUCLEOTIDE SEQUENCE</scope>
    <source>
        <tissue evidence="1">Leaf</tissue>
    </source>
</reference>